<dbReference type="HOGENOM" id="CLU_2803464_0_0_10"/>
<dbReference type="RefSeq" id="WP_005794293.1">
    <property type="nucleotide sequence ID" value="NZ_JH724215.1"/>
</dbReference>
<gene>
    <name evidence="1" type="ORF">HMPREF1056_02180</name>
</gene>
<sequence>MKVTKKDILSIKAGSSKVMQLDSYKDCVNARSYAYQLAFTDPREDVERYSTSIDKDKNQITIEAIKK</sequence>
<proteinExistence type="predicted"/>
<dbReference type="PATRIC" id="fig|997883.3.peg.2278"/>
<evidence type="ECO:0000313" key="1">
    <source>
        <dbReference type="EMBL" id="EIY96292.1"/>
    </source>
</evidence>
<dbReference type="Proteomes" id="UP000003879">
    <property type="component" value="Unassembled WGS sequence"/>
</dbReference>
<accession>A0A0E2APP9</accession>
<protein>
    <submittedName>
        <fullName evidence="1">Uncharacterized protein</fullName>
    </submittedName>
</protein>
<organism evidence="1 2">
    <name type="scientific">Bacteroides fragilis CL07T12C05</name>
    <dbReference type="NCBI Taxonomy" id="997883"/>
    <lineage>
        <taxon>Bacteria</taxon>
        <taxon>Pseudomonadati</taxon>
        <taxon>Bacteroidota</taxon>
        <taxon>Bacteroidia</taxon>
        <taxon>Bacteroidales</taxon>
        <taxon>Bacteroidaceae</taxon>
        <taxon>Bacteroides</taxon>
    </lineage>
</organism>
<name>A0A0E2APP9_BACFG</name>
<dbReference type="AlphaFoldDB" id="A0A0E2APP9"/>
<evidence type="ECO:0000313" key="2">
    <source>
        <dbReference type="Proteomes" id="UP000003879"/>
    </source>
</evidence>
<comment type="caution">
    <text evidence="1">The sequence shown here is derived from an EMBL/GenBank/DDBJ whole genome shotgun (WGS) entry which is preliminary data.</text>
</comment>
<dbReference type="EMBL" id="AGXN01000012">
    <property type="protein sequence ID" value="EIY96292.1"/>
    <property type="molecule type" value="Genomic_DNA"/>
</dbReference>
<reference evidence="1 2" key="1">
    <citation type="submission" date="2012-02" db="EMBL/GenBank/DDBJ databases">
        <title>The Genome Sequence of Bacteroides fragilis CL07T12C05.</title>
        <authorList>
            <consortium name="The Broad Institute Genome Sequencing Platform"/>
            <person name="Earl A."/>
            <person name="Ward D."/>
            <person name="Feldgarden M."/>
            <person name="Gevers D."/>
            <person name="Zitomersky N.L."/>
            <person name="Coyne M.J."/>
            <person name="Comstock L.E."/>
            <person name="Young S.K."/>
            <person name="Zeng Q."/>
            <person name="Gargeya S."/>
            <person name="Fitzgerald M."/>
            <person name="Haas B."/>
            <person name="Abouelleil A."/>
            <person name="Alvarado L."/>
            <person name="Arachchi H.M."/>
            <person name="Berlin A."/>
            <person name="Chapman S.B."/>
            <person name="Gearin G."/>
            <person name="Goldberg J."/>
            <person name="Griggs A."/>
            <person name="Gujja S."/>
            <person name="Hansen M."/>
            <person name="Heiman D."/>
            <person name="Howarth C."/>
            <person name="Larimer J."/>
            <person name="Lui A."/>
            <person name="MacDonald P.J.P."/>
            <person name="McCowen C."/>
            <person name="Montmayeur A."/>
            <person name="Murphy C."/>
            <person name="Neiman D."/>
            <person name="Pearson M."/>
            <person name="Priest M."/>
            <person name="Roberts A."/>
            <person name="Saif S."/>
            <person name="Shea T."/>
            <person name="Sisk P."/>
            <person name="Stolte C."/>
            <person name="Sykes S."/>
            <person name="Wortman J."/>
            <person name="Nusbaum C."/>
            <person name="Birren B."/>
        </authorList>
    </citation>
    <scope>NUCLEOTIDE SEQUENCE [LARGE SCALE GENOMIC DNA]</scope>
    <source>
        <strain evidence="1 2">CL07T12C05</strain>
    </source>
</reference>